<proteinExistence type="predicted"/>
<sequence>MILTFFINFVNSELLLLVEVGASWEVCTFISHIYLPSSLGSPYPVF</sequence>
<reference evidence="1" key="1">
    <citation type="submission" date="2006-07" db="EMBL/GenBank/DDBJ databases">
        <authorList>
            <person name="Qin X."/>
            <person name="Weinstock G.M."/>
        </authorList>
    </citation>
    <scope>NUCLEOTIDE SEQUENCE [LARGE SCALE GENOMIC DNA]</scope>
    <source>
        <strain evidence="1">ATCC 10953</strain>
    </source>
</reference>
<dbReference type="AlphaFoldDB" id="A5TXU1"/>
<name>A5TXU1_FUSNP</name>
<dbReference type="HOGENOM" id="CLU_3184061_0_0_0"/>
<organism evidence="1">
    <name type="scientific">Fusobacterium polymorphum ATCC 10953</name>
    <dbReference type="NCBI Taxonomy" id="393480"/>
    <lineage>
        <taxon>Bacteria</taxon>
        <taxon>Fusobacteriati</taxon>
        <taxon>Fusobacteriota</taxon>
        <taxon>Fusobacteriia</taxon>
        <taxon>Fusobacteriales</taxon>
        <taxon>Fusobacteriaceae</taxon>
        <taxon>Fusobacterium</taxon>
    </lineage>
</organism>
<evidence type="ECO:0000313" key="1">
    <source>
        <dbReference type="EMBL" id="EDK89716.1"/>
    </source>
</evidence>
<dbReference type="Proteomes" id="UP000001921">
    <property type="component" value="Chromosome"/>
</dbReference>
<accession>A5TXU1</accession>
<dbReference type="EMBL" id="CM000440">
    <property type="protein sequence ID" value="EDK89716.1"/>
    <property type="molecule type" value="Genomic_DNA"/>
</dbReference>
<gene>
    <name evidence="1" type="ORF">FNP_1947</name>
</gene>
<protein>
    <submittedName>
        <fullName evidence="1">Uncharacterized protein</fullName>
    </submittedName>
</protein>
<reference evidence="1" key="2">
    <citation type="submission" date="2007-05" db="EMBL/GenBank/DDBJ databases">
        <title>Genome sequence of Fusobacterium nucleatum subspecies polymorphum - a genetically tractable Fusobacterium.</title>
        <authorList>
            <person name="Karpathy S.E."/>
            <person name="Xiang Q."/>
            <person name="Gioia J."/>
            <person name="Jiang H."/>
            <person name="Liu Y."/>
            <person name="Petrosino J.F."/>
            <person name="Yerrapragada S."/>
            <person name="Fox G.E."/>
            <person name="Kinder Haake S."/>
            <person name="Weinstock G.M."/>
            <person name="Highlander S.K."/>
        </authorList>
    </citation>
    <scope>NUCLEOTIDE SEQUENCE [LARGE SCALE GENOMIC DNA]</scope>
    <source>
        <strain evidence="1">ATCC 10953</strain>
    </source>
</reference>